<evidence type="ECO:0000259" key="2">
    <source>
        <dbReference type="Pfam" id="PF00561"/>
    </source>
</evidence>
<dbReference type="PANTHER" id="PTHR32268">
    <property type="entry name" value="HOMOSERINE O-ACETYLTRANSFERASE"/>
    <property type="match status" value="1"/>
</dbReference>
<reference evidence="3" key="2">
    <citation type="journal article" date="2014" name="ISME J.">
        <title>Microbial stratification in low pH oxic and suboxic macroscopic growths along an acid mine drainage.</title>
        <authorList>
            <person name="Mendez-Garcia C."/>
            <person name="Mesa V."/>
            <person name="Sprenger R.R."/>
            <person name="Richter M."/>
            <person name="Diez M.S."/>
            <person name="Solano J."/>
            <person name="Bargiela R."/>
            <person name="Golyshina O.V."/>
            <person name="Manteca A."/>
            <person name="Ramos J.L."/>
            <person name="Gallego J.R."/>
            <person name="Llorente I."/>
            <person name="Martins Dos Santos V.A."/>
            <person name="Jensen O.N."/>
            <person name="Pelaez A.I."/>
            <person name="Sanchez J."/>
            <person name="Ferrer M."/>
        </authorList>
    </citation>
    <scope>NUCLEOTIDE SEQUENCE</scope>
</reference>
<dbReference type="InterPro" id="IPR029058">
    <property type="entry name" value="AB_hydrolase_fold"/>
</dbReference>
<dbReference type="GO" id="GO:0004414">
    <property type="term" value="F:homoserine O-acetyltransferase activity"/>
    <property type="evidence" value="ECO:0007669"/>
    <property type="project" value="TreeGrafter"/>
</dbReference>
<feature type="non-terminal residue" evidence="3">
    <location>
        <position position="1"/>
    </location>
</feature>
<dbReference type="InterPro" id="IPR000073">
    <property type="entry name" value="AB_hydrolase_1"/>
</dbReference>
<accession>T0YLZ7</accession>
<name>T0YLZ7_9ZZZZ</name>
<dbReference type="SUPFAM" id="SSF53474">
    <property type="entry name" value="alpha/beta-Hydrolases"/>
    <property type="match status" value="1"/>
</dbReference>
<comment type="caution">
    <text evidence="3">The sequence shown here is derived from an EMBL/GenBank/DDBJ whole genome shotgun (WGS) entry which is preliminary data.</text>
</comment>
<dbReference type="GO" id="GO:0009092">
    <property type="term" value="P:homoserine metabolic process"/>
    <property type="evidence" value="ECO:0007669"/>
    <property type="project" value="TreeGrafter"/>
</dbReference>
<dbReference type="Gene3D" id="3.40.50.1820">
    <property type="entry name" value="alpha/beta hydrolase"/>
    <property type="match status" value="1"/>
</dbReference>
<dbReference type="AlphaFoldDB" id="T0YLZ7"/>
<evidence type="ECO:0000256" key="1">
    <source>
        <dbReference type="ARBA" id="ARBA00022679"/>
    </source>
</evidence>
<gene>
    <name evidence="3" type="ORF">B2A_12811</name>
</gene>
<evidence type="ECO:0000313" key="3">
    <source>
        <dbReference type="EMBL" id="EQD34103.1"/>
    </source>
</evidence>
<keyword evidence="1 3" id="KW-0808">Transferase</keyword>
<dbReference type="InterPro" id="IPR008220">
    <property type="entry name" value="HAT_MetX-like"/>
</dbReference>
<feature type="domain" description="AB hydrolase-1" evidence="2">
    <location>
        <begin position="46"/>
        <end position="156"/>
    </location>
</feature>
<protein>
    <submittedName>
        <fullName evidence="3">Homoserine O-acetyltransferase</fullName>
    </submittedName>
</protein>
<dbReference type="Pfam" id="PF00561">
    <property type="entry name" value="Abhydrolase_1"/>
    <property type="match status" value="1"/>
</dbReference>
<dbReference type="GO" id="GO:0009086">
    <property type="term" value="P:methionine biosynthetic process"/>
    <property type="evidence" value="ECO:0007669"/>
    <property type="project" value="TreeGrafter"/>
</dbReference>
<dbReference type="EMBL" id="AUZZ01009239">
    <property type="protein sequence ID" value="EQD34103.1"/>
    <property type="molecule type" value="Genomic_DNA"/>
</dbReference>
<reference evidence="3" key="1">
    <citation type="submission" date="2013-08" db="EMBL/GenBank/DDBJ databases">
        <authorList>
            <person name="Mendez C."/>
            <person name="Richter M."/>
            <person name="Ferrer M."/>
            <person name="Sanchez J."/>
        </authorList>
    </citation>
    <scope>NUCLEOTIDE SEQUENCE</scope>
</reference>
<organism evidence="3">
    <name type="scientific">mine drainage metagenome</name>
    <dbReference type="NCBI Taxonomy" id="410659"/>
    <lineage>
        <taxon>unclassified sequences</taxon>
        <taxon>metagenomes</taxon>
        <taxon>ecological metagenomes</taxon>
    </lineage>
</organism>
<feature type="non-terminal residue" evidence="3">
    <location>
        <position position="156"/>
    </location>
</feature>
<dbReference type="PANTHER" id="PTHR32268:SF11">
    <property type="entry name" value="HOMOSERINE O-ACETYLTRANSFERASE"/>
    <property type="match status" value="1"/>
</dbReference>
<sequence>TENEEPDARRYVKLSDPFPMWQGGTLHGGQIAYETWGRLNRIRDNALLLFTGLSPSAHAASSPEDPRSGWWQRMIGPGLAVDTDRYFVICVNSLGSCFGSTGPASINPATGEPYRLEFPDLSVEDIARAGHEVVRSFGILRLDTVMGPSLGGMVVL</sequence>
<proteinExistence type="predicted"/>